<dbReference type="InterPro" id="IPR032710">
    <property type="entry name" value="NTF2-like_dom_sf"/>
</dbReference>
<gene>
    <name evidence="9" type="ORF">FHP24_03255</name>
</gene>
<dbReference type="PIRSF" id="PIRSF003299">
    <property type="entry name" value="VirB8_PtlE"/>
    <property type="match status" value="1"/>
</dbReference>
<feature type="domain" description="Bacterial virulence protein VirB8" evidence="8">
    <location>
        <begin position="16"/>
        <end position="223"/>
    </location>
</feature>
<comment type="subcellular location">
    <subcellularLocation>
        <location evidence="1">Cell membrane</location>
        <topology evidence="1">Single-pass membrane protein</topology>
    </subcellularLocation>
</comment>
<dbReference type="RefSeq" id="WP_139672780.1">
    <property type="nucleotide sequence ID" value="NZ_VDMN01000001.1"/>
</dbReference>
<evidence type="ECO:0000256" key="7">
    <source>
        <dbReference type="SAM" id="Phobius"/>
    </source>
</evidence>
<sequence length="231" mass="26220">MLKSQDADLFHYFQDGERWEHEILKNARRSRAIAWGITVVFGTIAILCLISLIALVPLKTFEPYIVEVDRNTGYIEVKSGLTAPLTLTNHQAVTQANIVRFIRAREAYDPFAISDNFALAALLSTDDAARELQGLYRSTNPDSPAERYGRDKSVTVTIKSVAFPNASTSLVRFSTTETSDTDAITRHFISVVRYRYTEVPARNEWRFDNPLGFQVYQYRREQESVETGAVQ</sequence>
<dbReference type="Gene3D" id="3.10.450.230">
    <property type="entry name" value="VirB8 protein"/>
    <property type="match status" value="1"/>
</dbReference>
<keyword evidence="4 7" id="KW-0812">Transmembrane</keyword>
<evidence type="ECO:0000256" key="1">
    <source>
        <dbReference type="ARBA" id="ARBA00004162"/>
    </source>
</evidence>
<feature type="transmembrane region" description="Helical" evidence="7">
    <location>
        <begin position="32"/>
        <end position="56"/>
    </location>
</feature>
<keyword evidence="5 7" id="KW-1133">Transmembrane helix</keyword>
<name>A0A5C4XPT2_9HYPH</name>
<dbReference type="AlphaFoldDB" id="A0A5C4XPT2"/>
<organism evidence="9 10">
    <name type="scientific">Aliirhizobium smilacinae</name>
    <dbReference type="NCBI Taxonomy" id="1395944"/>
    <lineage>
        <taxon>Bacteria</taxon>
        <taxon>Pseudomonadati</taxon>
        <taxon>Pseudomonadota</taxon>
        <taxon>Alphaproteobacteria</taxon>
        <taxon>Hyphomicrobiales</taxon>
        <taxon>Rhizobiaceae</taxon>
        <taxon>Aliirhizobium</taxon>
    </lineage>
</organism>
<evidence type="ECO:0000313" key="9">
    <source>
        <dbReference type="EMBL" id="TNM65308.1"/>
    </source>
</evidence>
<accession>A0A5C4XPT2</accession>
<evidence type="ECO:0000256" key="4">
    <source>
        <dbReference type="ARBA" id="ARBA00022692"/>
    </source>
</evidence>
<keyword evidence="6 7" id="KW-0472">Membrane</keyword>
<protein>
    <recommendedName>
        <fullName evidence="3">Type IV secretion system protein virB8</fullName>
    </recommendedName>
</protein>
<dbReference type="EMBL" id="VDMN01000001">
    <property type="protein sequence ID" value="TNM65308.1"/>
    <property type="molecule type" value="Genomic_DNA"/>
</dbReference>
<dbReference type="Proteomes" id="UP000311605">
    <property type="component" value="Unassembled WGS sequence"/>
</dbReference>
<proteinExistence type="inferred from homology"/>
<reference evidence="9 10" key="1">
    <citation type="submission" date="2019-06" db="EMBL/GenBank/DDBJ databases">
        <title>The draft genome of Rhizobium smilacinae PTYR-5.</title>
        <authorList>
            <person name="Liu L."/>
            <person name="Li L."/>
            <person name="Zhang X."/>
        </authorList>
    </citation>
    <scope>NUCLEOTIDE SEQUENCE [LARGE SCALE GENOMIC DNA]</scope>
    <source>
        <strain evidence="9 10">PTYR-5</strain>
    </source>
</reference>
<dbReference type="InterPro" id="IPR007430">
    <property type="entry name" value="VirB8"/>
</dbReference>
<evidence type="ECO:0000259" key="8">
    <source>
        <dbReference type="Pfam" id="PF04335"/>
    </source>
</evidence>
<dbReference type="SUPFAM" id="SSF54427">
    <property type="entry name" value="NTF2-like"/>
    <property type="match status" value="1"/>
</dbReference>
<dbReference type="InterPro" id="IPR026264">
    <property type="entry name" value="VirB8/PtlE"/>
</dbReference>
<dbReference type="CDD" id="cd16424">
    <property type="entry name" value="VirB8"/>
    <property type="match status" value="1"/>
</dbReference>
<comment type="similarity">
    <text evidence="2">Belongs to the virB8 family.</text>
</comment>
<dbReference type="Pfam" id="PF04335">
    <property type="entry name" value="VirB8"/>
    <property type="match status" value="1"/>
</dbReference>
<keyword evidence="10" id="KW-1185">Reference proteome</keyword>
<dbReference type="OrthoDB" id="7366154at2"/>
<dbReference type="GO" id="GO:0005886">
    <property type="term" value="C:plasma membrane"/>
    <property type="evidence" value="ECO:0007669"/>
    <property type="project" value="UniProtKB-SubCell"/>
</dbReference>
<evidence type="ECO:0000256" key="3">
    <source>
        <dbReference type="ARBA" id="ARBA00014420"/>
    </source>
</evidence>
<evidence type="ECO:0000256" key="2">
    <source>
        <dbReference type="ARBA" id="ARBA00011070"/>
    </source>
</evidence>
<evidence type="ECO:0000256" key="5">
    <source>
        <dbReference type="ARBA" id="ARBA00022989"/>
    </source>
</evidence>
<dbReference type="GO" id="GO:0030255">
    <property type="term" value="P:protein secretion by the type IV secretion system"/>
    <property type="evidence" value="ECO:0007669"/>
    <property type="project" value="InterPro"/>
</dbReference>
<comment type="caution">
    <text evidence="9">The sequence shown here is derived from an EMBL/GenBank/DDBJ whole genome shotgun (WGS) entry which is preliminary data.</text>
</comment>
<evidence type="ECO:0000256" key="6">
    <source>
        <dbReference type="ARBA" id="ARBA00023136"/>
    </source>
</evidence>
<evidence type="ECO:0000313" key="10">
    <source>
        <dbReference type="Proteomes" id="UP000311605"/>
    </source>
</evidence>